<dbReference type="GO" id="GO:0016616">
    <property type="term" value="F:oxidoreductase activity, acting on the CH-OH group of donors, NAD or NADP as acceptor"/>
    <property type="evidence" value="ECO:0007669"/>
    <property type="project" value="UniProtKB-ARBA"/>
</dbReference>
<evidence type="ECO:0000256" key="1">
    <source>
        <dbReference type="ARBA" id="ARBA00007905"/>
    </source>
</evidence>
<dbReference type="InterPro" id="IPR023210">
    <property type="entry name" value="NADP_OxRdtase_dom"/>
</dbReference>
<comment type="similarity">
    <text evidence="1">Belongs to the aldo/keto reductase family.</text>
</comment>
<evidence type="ECO:0000313" key="8">
    <source>
        <dbReference type="EMBL" id="KAK3899919.1"/>
    </source>
</evidence>
<dbReference type="Pfam" id="PF00248">
    <property type="entry name" value="Aldo_ket_red"/>
    <property type="match status" value="1"/>
</dbReference>
<comment type="caution">
    <text evidence="8">The sequence shown here is derived from an EMBL/GenBank/DDBJ whole genome shotgun (WGS) entry which is preliminary data.</text>
</comment>
<evidence type="ECO:0000256" key="4">
    <source>
        <dbReference type="PIRSR" id="PIRSR000097-1"/>
    </source>
</evidence>
<dbReference type="AlphaFoldDB" id="A0AAN6MG40"/>
<dbReference type="FunFam" id="3.20.20.100:FF:000002">
    <property type="entry name" value="2,5-diketo-D-gluconic acid reductase A"/>
    <property type="match status" value="1"/>
</dbReference>
<feature type="site" description="Lowers pKa of active site Tyr" evidence="6">
    <location>
        <position position="81"/>
    </location>
</feature>
<dbReference type="InterPro" id="IPR036812">
    <property type="entry name" value="NAD(P)_OxRdtase_dom_sf"/>
</dbReference>
<evidence type="ECO:0000256" key="6">
    <source>
        <dbReference type="PIRSR" id="PIRSR000097-3"/>
    </source>
</evidence>
<keyword evidence="9" id="KW-1185">Reference proteome</keyword>
<evidence type="ECO:0000256" key="5">
    <source>
        <dbReference type="PIRSR" id="PIRSR000097-2"/>
    </source>
</evidence>
<accession>A0AAN6MG40</accession>
<evidence type="ECO:0000256" key="3">
    <source>
        <dbReference type="ARBA" id="ARBA00023002"/>
    </source>
</evidence>
<keyword evidence="3" id="KW-0560">Oxidoreductase</keyword>
<gene>
    <name evidence="8" type="ORF">C8A05DRAFT_46137</name>
</gene>
<reference evidence="8" key="2">
    <citation type="submission" date="2023-05" db="EMBL/GenBank/DDBJ databases">
        <authorList>
            <consortium name="Lawrence Berkeley National Laboratory"/>
            <person name="Steindorff A."/>
            <person name="Hensen N."/>
            <person name="Bonometti L."/>
            <person name="Westerberg I."/>
            <person name="Brannstrom I.O."/>
            <person name="Guillou S."/>
            <person name="Cros-Aarteil S."/>
            <person name="Calhoun S."/>
            <person name="Haridas S."/>
            <person name="Kuo A."/>
            <person name="Mondo S."/>
            <person name="Pangilinan J."/>
            <person name="Riley R."/>
            <person name="Labutti K."/>
            <person name="Andreopoulos B."/>
            <person name="Lipzen A."/>
            <person name="Chen C."/>
            <person name="Yanf M."/>
            <person name="Daum C."/>
            <person name="Ng V."/>
            <person name="Clum A."/>
            <person name="Ohm R."/>
            <person name="Martin F."/>
            <person name="Silar P."/>
            <person name="Natvig D."/>
            <person name="Lalanne C."/>
            <person name="Gautier V."/>
            <person name="Ament-Velasquez S.L."/>
            <person name="Kruys A."/>
            <person name="Hutchinson M.I."/>
            <person name="Powell A.J."/>
            <person name="Barry K."/>
            <person name="Miller A.N."/>
            <person name="Grigoriev I.V."/>
            <person name="Debuchy R."/>
            <person name="Gladieux P."/>
            <person name="Thoren M.H."/>
            <person name="Johannesson H."/>
        </authorList>
    </citation>
    <scope>NUCLEOTIDE SEQUENCE</scope>
    <source>
        <strain evidence="8">CBS 103.79</strain>
    </source>
</reference>
<protein>
    <submittedName>
        <fullName evidence="8">NADP-dependent oxidoreductase domain-containing protein</fullName>
    </submittedName>
</protein>
<evidence type="ECO:0000256" key="2">
    <source>
        <dbReference type="ARBA" id="ARBA00022857"/>
    </source>
</evidence>
<dbReference type="PROSITE" id="PS00062">
    <property type="entry name" value="ALDOKETO_REDUCTASE_2"/>
    <property type="match status" value="1"/>
</dbReference>
<dbReference type="InterPro" id="IPR018170">
    <property type="entry name" value="Aldo/ket_reductase_CS"/>
</dbReference>
<evidence type="ECO:0000259" key="7">
    <source>
        <dbReference type="Pfam" id="PF00248"/>
    </source>
</evidence>
<dbReference type="PRINTS" id="PR00069">
    <property type="entry name" value="ALDKETRDTASE"/>
</dbReference>
<keyword evidence="2" id="KW-0521">NADP</keyword>
<proteinExistence type="inferred from homology"/>
<evidence type="ECO:0000313" key="9">
    <source>
        <dbReference type="Proteomes" id="UP001303889"/>
    </source>
</evidence>
<dbReference type="PANTHER" id="PTHR43827">
    <property type="entry name" value="2,5-DIKETO-D-GLUCONIC ACID REDUCTASE"/>
    <property type="match status" value="1"/>
</dbReference>
<dbReference type="PIRSF" id="PIRSF000097">
    <property type="entry name" value="AKR"/>
    <property type="match status" value="1"/>
</dbReference>
<feature type="active site" description="Proton donor" evidence="4">
    <location>
        <position position="56"/>
    </location>
</feature>
<dbReference type="InterPro" id="IPR020471">
    <property type="entry name" value="AKR"/>
</dbReference>
<dbReference type="PROSITE" id="PS00798">
    <property type="entry name" value="ALDOKETO_REDUCTASE_1"/>
    <property type="match status" value="1"/>
</dbReference>
<dbReference type="PROSITE" id="PS00063">
    <property type="entry name" value="ALDOKETO_REDUCTASE_3"/>
    <property type="match status" value="1"/>
</dbReference>
<dbReference type="SUPFAM" id="SSF51430">
    <property type="entry name" value="NAD(P)-linked oxidoreductase"/>
    <property type="match status" value="1"/>
</dbReference>
<reference evidence="8" key="1">
    <citation type="journal article" date="2023" name="Mol. Phylogenet. Evol.">
        <title>Genome-scale phylogeny and comparative genomics of the fungal order Sordariales.</title>
        <authorList>
            <person name="Hensen N."/>
            <person name="Bonometti L."/>
            <person name="Westerberg I."/>
            <person name="Brannstrom I.O."/>
            <person name="Guillou S."/>
            <person name="Cros-Aarteil S."/>
            <person name="Calhoun S."/>
            <person name="Haridas S."/>
            <person name="Kuo A."/>
            <person name="Mondo S."/>
            <person name="Pangilinan J."/>
            <person name="Riley R."/>
            <person name="LaButti K."/>
            <person name="Andreopoulos B."/>
            <person name="Lipzen A."/>
            <person name="Chen C."/>
            <person name="Yan M."/>
            <person name="Daum C."/>
            <person name="Ng V."/>
            <person name="Clum A."/>
            <person name="Steindorff A."/>
            <person name="Ohm R.A."/>
            <person name="Martin F."/>
            <person name="Silar P."/>
            <person name="Natvig D.O."/>
            <person name="Lalanne C."/>
            <person name="Gautier V."/>
            <person name="Ament-Velasquez S.L."/>
            <person name="Kruys A."/>
            <person name="Hutchinson M.I."/>
            <person name="Powell A.J."/>
            <person name="Barry K."/>
            <person name="Miller A.N."/>
            <person name="Grigoriev I.V."/>
            <person name="Debuchy R."/>
            <person name="Gladieux P."/>
            <person name="Hiltunen Thoren M."/>
            <person name="Johannesson H."/>
        </authorList>
    </citation>
    <scope>NUCLEOTIDE SEQUENCE</scope>
    <source>
        <strain evidence="8">CBS 103.79</strain>
    </source>
</reference>
<name>A0AAN6MG40_9PEZI</name>
<dbReference type="PANTHER" id="PTHR43827:SF3">
    <property type="entry name" value="NADP-DEPENDENT OXIDOREDUCTASE DOMAIN-CONTAINING PROTEIN"/>
    <property type="match status" value="1"/>
</dbReference>
<organism evidence="8 9">
    <name type="scientific">Staphylotrichum tortipilum</name>
    <dbReference type="NCBI Taxonomy" id="2831512"/>
    <lineage>
        <taxon>Eukaryota</taxon>
        <taxon>Fungi</taxon>
        <taxon>Dikarya</taxon>
        <taxon>Ascomycota</taxon>
        <taxon>Pezizomycotina</taxon>
        <taxon>Sordariomycetes</taxon>
        <taxon>Sordariomycetidae</taxon>
        <taxon>Sordariales</taxon>
        <taxon>Chaetomiaceae</taxon>
        <taxon>Staphylotrichum</taxon>
    </lineage>
</organism>
<feature type="binding site" evidence="5">
    <location>
        <position position="112"/>
    </location>
    <ligand>
        <name>substrate</name>
    </ligand>
</feature>
<feature type="domain" description="NADP-dependent oxidoreductase" evidence="7">
    <location>
        <begin position="23"/>
        <end position="278"/>
    </location>
</feature>
<dbReference type="Gene3D" id="3.20.20.100">
    <property type="entry name" value="NADP-dependent oxidoreductase domain"/>
    <property type="match status" value="1"/>
</dbReference>
<sequence>MAQLRGWEYKTFPLNTGFSVPAVGLGTWQATPTSIAAPVAHALRSGYRHIDTAFAYGNESGVGEGIRLSGVPRSDIFLTTKLDNSWHKRAAEGLDKSLAALGVEYVDLFLMHWPASLDPEDAGRGAYKDWDFVDTWRAMQELVGTGKVRSIGVSNFGVRNLERLLADPSCKIVPAVNQIELHPWNPSPKLVAYCAEKGIHVSGYSPLGSGRVPVGDDETLAAVAAAKGRSIQQVLLQWGVRKGWSVLPKSVNSERIEANFALDGWDLTDEEVARIDAIKSRAKVCGDSWLPVKVFFGDDE</sequence>
<dbReference type="Proteomes" id="UP001303889">
    <property type="component" value="Unassembled WGS sequence"/>
</dbReference>
<dbReference type="EMBL" id="MU855725">
    <property type="protein sequence ID" value="KAK3899919.1"/>
    <property type="molecule type" value="Genomic_DNA"/>
</dbReference>